<dbReference type="PANTHER" id="PTHR23274:SF48">
    <property type="entry name" value="ATP-DEPENDENT DNA HELICASE"/>
    <property type="match status" value="1"/>
</dbReference>
<reference evidence="2 3" key="2">
    <citation type="submission" date="2025-04" db="UniProtKB">
        <authorList>
            <consortium name="RefSeq"/>
        </authorList>
    </citation>
    <scope>IDENTIFICATION</scope>
    <source>
        <tissue evidence="2 3">Whole plant</tissue>
    </source>
</reference>
<dbReference type="PANTHER" id="PTHR23274">
    <property type="entry name" value="DNA HELICASE-RELATED"/>
    <property type="match status" value="1"/>
</dbReference>
<gene>
    <name evidence="2" type="primary">LOC107461788</name>
    <name evidence="3" type="synonym">LOC127744217</name>
</gene>
<sequence>MTISDQDETEQFGECLLKVYDGLICDNMDGESEICLPGDIVIPSSDQAFDNCLCNGTRLQVRKLGNHVIECEILTGNNVGHITLIPRMNMVPTNETVPVRFQRRQFLIIVSFAMTINKSPGQTLSHIGLYLSKPVFTHGQLYVALSRVK</sequence>
<dbReference type="GO" id="GO:0006260">
    <property type="term" value="P:DNA replication"/>
    <property type="evidence" value="ECO:0007669"/>
    <property type="project" value="TreeGrafter"/>
</dbReference>
<protein>
    <submittedName>
        <fullName evidence="2">Uncharacterized protein LOC107461788</fullName>
    </submittedName>
    <submittedName>
        <fullName evidence="3">Uncharacterized protein LOC127744217</fullName>
    </submittedName>
</protein>
<dbReference type="KEGG" id="adu:107461788"/>
<accession>A0A6P4BD50</accession>
<name>A0A6P4BD50_ARADU</name>
<dbReference type="SUPFAM" id="SSF52540">
    <property type="entry name" value="P-loop containing nucleoside triphosphate hydrolases"/>
    <property type="match status" value="1"/>
</dbReference>
<dbReference type="OrthoDB" id="1934841at2759"/>
<proteinExistence type="predicted"/>
<dbReference type="RefSeq" id="XP_052112460.1">
    <property type="nucleotide sequence ID" value="XM_052256500.1"/>
</dbReference>
<evidence type="ECO:0000313" key="2">
    <source>
        <dbReference type="RefSeq" id="XP_015935831.1"/>
    </source>
</evidence>
<organism evidence="1 2">
    <name type="scientific">Arachis duranensis</name>
    <name type="common">Wild peanut</name>
    <dbReference type="NCBI Taxonomy" id="130453"/>
    <lineage>
        <taxon>Eukaryota</taxon>
        <taxon>Viridiplantae</taxon>
        <taxon>Streptophyta</taxon>
        <taxon>Embryophyta</taxon>
        <taxon>Tracheophyta</taxon>
        <taxon>Spermatophyta</taxon>
        <taxon>Magnoliopsida</taxon>
        <taxon>eudicotyledons</taxon>
        <taxon>Gunneridae</taxon>
        <taxon>Pentapetalae</taxon>
        <taxon>rosids</taxon>
        <taxon>fabids</taxon>
        <taxon>Fabales</taxon>
        <taxon>Fabaceae</taxon>
        <taxon>Papilionoideae</taxon>
        <taxon>50 kb inversion clade</taxon>
        <taxon>dalbergioids sensu lato</taxon>
        <taxon>Dalbergieae</taxon>
        <taxon>Pterocarpus clade</taxon>
        <taxon>Arachis</taxon>
    </lineage>
</organism>
<evidence type="ECO:0000313" key="1">
    <source>
        <dbReference type="Proteomes" id="UP000515211"/>
    </source>
</evidence>
<dbReference type="RefSeq" id="XP_015935831.1">
    <property type="nucleotide sequence ID" value="XM_016080345.1"/>
</dbReference>
<dbReference type="InterPro" id="IPR027417">
    <property type="entry name" value="P-loop_NTPase"/>
</dbReference>
<dbReference type="Proteomes" id="UP000515211">
    <property type="component" value="Chromosome 8"/>
</dbReference>
<dbReference type="KEGG" id="adu:127744217"/>
<keyword evidence="1" id="KW-1185">Reference proteome</keyword>
<evidence type="ECO:0000313" key="3">
    <source>
        <dbReference type="RefSeq" id="XP_052112460.1"/>
    </source>
</evidence>
<dbReference type="CDD" id="cd18809">
    <property type="entry name" value="SF1_C_RecD"/>
    <property type="match status" value="1"/>
</dbReference>
<reference evidence="1" key="1">
    <citation type="journal article" date="2016" name="Nat. Genet.">
        <title>The genome sequences of Arachis duranensis and Arachis ipaensis, the diploid ancestors of cultivated peanut.</title>
        <authorList>
            <person name="Bertioli D.J."/>
            <person name="Cannon S.B."/>
            <person name="Froenicke L."/>
            <person name="Huang G."/>
            <person name="Farmer A.D."/>
            <person name="Cannon E.K."/>
            <person name="Liu X."/>
            <person name="Gao D."/>
            <person name="Clevenger J."/>
            <person name="Dash S."/>
            <person name="Ren L."/>
            <person name="Moretzsohn M.C."/>
            <person name="Shirasawa K."/>
            <person name="Huang W."/>
            <person name="Vidigal B."/>
            <person name="Abernathy B."/>
            <person name="Chu Y."/>
            <person name="Niederhuth C.E."/>
            <person name="Umale P."/>
            <person name="Araujo A.C."/>
            <person name="Kozik A."/>
            <person name="Kim K.D."/>
            <person name="Burow M.D."/>
            <person name="Varshney R.K."/>
            <person name="Wang X."/>
            <person name="Zhang X."/>
            <person name="Barkley N."/>
            <person name="Guimaraes P.M."/>
            <person name="Isobe S."/>
            <person name="Guo B."/>
            <person name="Liao B."/>
            <person name="Stalker H.T."/>
            <person name="Schmitz R.J."/>
            <person name="Scheffler B.E."/>
            <person name="Leal-Bertioli S.C."/>
            <person name="Xun X."/>
            <person name="Jackson S.A."/>
            <person name="Michelmore R."/>
            <person name="Ozias-Akins P."/>
        </authorList>
    </citation>
    <scope>NUCLEOTIDE SEQUENCE [LARGE SCALE GENOMIC DNA]</scope>
    <source>
        <strain evidence="1">cv. V14167</strain>
    </source>
</reference>
<dbReference type="GO" id="GO:0005657">
    <property type="term" value="C:replication fork"/>
    <property type="evidence" value="ECO:0007669"/>
    <property type="project" value="TreeGrafter"/>
</dbReference>
<dbReference type="GeneID" id="107461788"/>
<dbReference type="AlphaFoldDB" id="A0A6P4BD50"/>